<feature type="domain" description="HTH myb-type" evidence="3">
    <location>
        <begin position="1"/>
        <end position="51"/>
    </location>
</feature>
<dbReference type="EMBL" id="CAMPGE010010545">
    <property type="protein sequence ID" value="CAI2369393.1"/>
    <property type="molecule type" value="Genomic_DNA"/>
</dbReference>
<dbReference type="Gene3D" id="1.10.10.60">
    <property type="entry name" value="Homeodomain-like"/>
    <property type="match status" value="1"/>
</dbReference>
<dbReference type="Pfam" id="PF00249">
    <property type="entry name" value="Myb_DNA-binding"/>
    <property type="match status" value="1"/>
</dbReference>
<keyword evidence="5" id="KW-1185">Reference proteome</keyword>
<dbReference type="SUPFAM" id="SSF46689">
    <property type="entry name" value="Homeodomain-like"/>
    <property type="match status" value="2"/>
</dbReference>
<dbReference type="Proteomes" id="UP001295684">
    <property type="component" value="Unassembled WGS sequence"/>
</dbReference>
<evidence type="ECO:0000256" key="1">
    <source>
        <dbReference type="SAM" id="MobiDB-lite"/>
    </source>
</evidence>
<protein>
    <recommendedName>
        <fullName evidence="6">Myb-like DNA-binding domain containing protein</fullName>
    </recommendedName>
</protein>
<reference evidence="4" key="1">
    <citation type="submission" date="2023-07" db="EMBL/GenBank/DDBJ databases">
        <authorList>
            <consortium name="AG Swart"/>
            <person name="Singh M."/>
            <person name="Singh A."/>
            <person name="Seah K."/>
            <person name="Emmerich C."/>
        </authorList>
    </citation>
    <scope>NUCLEOTIDE SEQUENCE</scope>
    <source>
        <strain evidence="4">DP1</strain>
    </source>
</reference>
<feature type="compositionally biased region" description="Polar residues" evidence="1">
    <location>
        <begin position="349"/>
        <end position="358"/>
    </location>
</feature>
<dbReference type="AlphaFoldDB" id="A0AAD1ULB5"/>
<feature type="compositionally biased region" description="Low complexity" evidence="1">
    <location>
        <begin position="413"/>
        <end position="422"/>
    </location>
</feature>
<dbReference type="InterPro" id="IPR009057">
    <property type="entry name" value="Homeodomain-like_sf"/>
</dbReference>
<dbReference type="InterPro" id="IPR050560">
    <property type="entry name" value="MYB_TF"/>
</dbReference>
<organism evidence="4 5">
    <name type="scientific">Euplotes crassus</name>
    <dbReference type="NCBI Taxonomy" id="5936"/>
    <lineage>
        <taxon>Eukaryota</taxon>
        <taxon>Sar</taxon>
        <taxon>Alveolata</taxon>
        <taxon>Ciliophora</taxon>
        <taxon>Intramacronucleata</taxon>
        <taxon>Spirotrichea</taxon>
        <taxon>Hypotrichia</taxon>
        <taxon>Euplotida</taxon>
        <taxon>Euplotidae</taxon>
        <taxon>Moneuplotes</taxon>
    </lineage>
</organism>
<evidence type="ECO:0000313" key="5">
    <source>
        <dbReference type="Proteomes" id="UP001295684"/>
    </source>
</evidence>
<feature type="compositionally biased region" description="Basic and acidic residues" evidence="1">
    <location>
        <begin position="339"/>
        <end position="348"/>
    </location>
</feature>
<dbReference type="PANTHER" id="PTHR45614">
    <property type="entry name" value="MYB PROTEIN-RELATED"/>
    <property type="match status" value="1"/>
</dbReference>
<dbReference type="PROSITE" id="PS50090">
    <property type="entry name" value="MYB_LIKE"/>
    <property type="match status" value="1"/>
</dbReference>
<name>A0AAD1ULB5_EUPCR</name>
<evidence type="ECO:0000259" key="2">
    <source>
        <dbReference type="PROSITE" id="PS50090"/>
    </source>
</evidence>
<gene>
    <name evidence="4" type="ORF">ECRASSUSDP1_LOCUS10692</name>
</gene>
<sequence>MDKKWTPIEDQKLFQHIILNGGKNWKKISQGVGDKTENECRKRWSILSTIVKEEKNDNTWNRKDDQTLSKAIAQVSNDHFSVICKCFKEKNQELVRQKMNHYLFTVTELMKVFACVRDYDSLKVPQIKKEIKTADGKKSTMKYRSASVPLLDKSENKDSNSPFKILKDRSIKLNMQQFFDLIMQQKNIPLWSTEEYYTILEAYEKEKGNWKKICAIFVRYPYKDVKNHFYTLLKWAAYEYRYILDHQMKKFGQPDGKVELEADVKPFYIINPGTSSNPKMLKFIPIAKSLITVLALAEGKDPLTVSLPDNPLQHHISQIKNTVPFFCISSKEKIKKEESKCLETKQEQPENSNSNDLSNVHLDGIESHNLTDHSKDVIKMKKRCRKAAKAITSIVNKAEKALATKNSPKKPKSSITPSNPKPSTKEDQEMTDETQTLPPKPPSQTPQLQNRQKSALPPSTPPKKPLSKHISPEDLPIL</sequence>
<comment type="caution">
    <text evidence="4">The sequence shown here is derived from an EMBL/GenBank/DDBJ whole genome shotgun (WGS) entry which is preliminary data.</text>
</comment>
<proteinExistence type="predicted"/>
<accession>A0AAD1ULB5</accession>
<dbReference type="InterPro" id="IPR001005">
    <property type="entry name" value="SANT/Myb"/>
</dbReference>
<evidence type="ECO:0008006" key="6">
    <source>
        <dbReference type="Google" id="ProtNLM"/>
    </source>
</evidence>
<feature type="region of interest" description="Disordered" evidence="1">
    <location>
        <begin position="339"/>
        <end position="361"/>
    </location>
</feature>
<evidence type="ECO:0000313" key="4">
    <source>
        <dbReference type="EMBL" id="CAI2369393.1"/>
    </source>
</evidence>
<feature type="domain" description="Myb-like" evidence="2">
    <location>
        <begin position="1"/>
        <end position="48"/>
    </location>
</feature>
<dbReference type="SMART" id="SM00717">
    <property type="entry name" value="SANT"/>
    <property type="match status" value="3"/>
</dbReference>
<dbReference type="PROSITE" id="PS51294">
    <property type="entry name" value="HTH_MYB"/>
    <property type="match status" value="1"/>
</dbReference>
<feature type="region of interest" description="Disordered" evidence="1">
    <location>
        <begin position="402"/>
        <end position="478"/>
    </location>
</feature>
<dbReference type="InterPro" id="IPR017930">
    <property type="entry name" value="Myb_dom"/>
</dbReference>
<evidence type="ECO:0000259" key="3">
    <source>
        <dbReference type="PROSITE" id="PS51294"/>
    </source>
</evidence>
<dbReference type="CDD" id="cd00167">
    <property type="entry name" value="SANT"/>
    <property type="match status" value="1"/>
</dbReference>